<evidence type="ECO:0000313" key="3">
    <source>
        <dbReference type="Proteomes" id="UP000662747"/>
    </source>
</evidence>
<proteinExistence type="predicted"/>
<dbReference type="Proteomes" id="UP000662747">
    <property type="component" value="Chromosome"/>
</dbReference>
<evidence type="ECO:0000313" key="2">
    <source>
        <dbReference type="EMBL" id="QSQ25953.1"/>
    </source>
</evidence>
<feature type="region of interest" description="Disordered" evidence="1">
    <location>
        <begin position="423"/>
        <end position="446"/>
    </location>
</feature>
<reference evidence="2 3" key="1">
    <citation type="submission" date="2021-02" db="EMBL/GenBank/DDBJ databases">
        <title>De Novo genome assembly of isolated myxobacteria.</title>
        <authorList>
            <person name="Stevens D.C."/>
        </authorList>
    </citation>
    <scope>NUCLEOTIDE SEQUENCE [LARGE SCALE GENOMIC DNA]</scope>
    <source>
        <strain evidence="3">SCPEA02</strain>
    </source>
</reference>
<evidence type="ECO:0000256" key="1">
    <source>
        <dbReference type="SAM" id="MobiDB-lite"/>
    </source>
</evidence>
<sequence length="446" mass="48290">MPRPAVRALLAHETRALLSRAGRIQPFALTMPMVAAAAPNAQAWQAIDLHLSRGRSALRELAHEFLAWLESADGRTATAARAQARFTFLRLRFNAALSDLDIFADALSQRAEHGLGVRLAGLDALARDALDGLPGLTPPPLICYVDRGIGAAIRRARTRLPTGSKSPVAIIRVPRERMIGTGIGASLAHEVGHQAAALLGLVESLRPTLRAIALAAGSASRAWTLWERWSSEIIADLWAVSRLGIAAPLGLLAVIGLPRVFVFRLNVDDPHPMPWVRLHLACAFGNALHPDPQWGALSRLWAELYPPTALSQELEETLRLLERTLPAFVQVTLEHRAAALNGRTLGEVLRHPGLEPGVLRSRPHTLEVLETLRPCIALAHLGQARNDGALAAEDEATLLERLLTRWALTDAVRPRGAANVVELKAGAHARPRTQDLSQHSKEAAHG</sequence>
<evidence type="ECO:0008006" key="4">
    <source>
        <dbReference type="Google" id="ProtNLM"/>
    </source>
</evidence>
<gene>
    <name evidence="2" type="ORF">JY651_13910</name>
</gene>
<organism evidence="2 3">
    <name type="scientific">Pyxidicoccus parkwayensis</name>
    <dbReference type="NCBI Taxonomy" id="2813578"/>
    <lineage>
        <taxon>Bacteria</taxon>
        <taxon>Pseudomonadati</taxon>
        <taxon>Myxococcota</taxon>
        <taxon>Myxococcia</taxon>
        <taxon>Myxococcales</taxon>
        <taxon>Cystobacterineae</taxon>
        <taxon>Myxococcaceae</taxon>
        <taxon>Pyxidicoccus</taxon>
    </lineage>
</organism>
<dbReference type="EMBL" id="CP071090">
    <property type="protein sequence ID" value="QSQ25953.1"/>
    <property type="molecule type" value="Genomic_DNA"/>
</dbReference>
<protein>
    <recommendedName>
        <fullName evidence="4">Peptidase M48 domain-containing protein</fullName>
    </recommendedName>
</protein>
<dbReference type="RefSeq" id="WP_206727504.1">
    <property type="nucleotide sequence ID" value="NZ_CP071090.1"/>
</dbReference>
<name>A0ABX7P682_9BACT</name>
<keyword evidence="3" id="KW-1185">Reference proteome</keyword>
<accession>A0ABX7P682</accession>